<comment type="similarity">
    <text evidence="1 4">Belongs to the phosphoglycerate mutase family. BPG-dependent PGAM subfamily.</text>
</comment>
<evidence type="ECO:0000256" key="1">
    <source>
        <dbReference type="ARBA" id="ARBA00006717"/>
    </source>
</evidence>
<dbReference type="HAMAP" id="MF_01039">
    <property type="entry name" value="PGAM_GpmA"/>
    <property type="match status" value="1"/>
</dbReference>
<dbReference type="PROSITE" id="PS00175">
    <property type="entry name" value="PG_MUTASE"/>
    <property type="match status" value="1"/>
</dbReference>
<evidence type="ECO:0000313" key="6">
    <source>
        <dbReference type="EMBL" id="MDN7023749.1"/>
    </source>
</evidence>
<feature type="binding site" evidence="4">
    <location>
        <begin position="8"/>
        <end position="15"/>
    </location>
    <ligand>
        <name>substrate</name>
    </ligand>
</feature>
<dbReference type="InterPro" id="IPR013078">
    <property type="entry name" value="His_Pase_superF_clade-1"/>
</dbReference>
<dbReference type="EMBL" id="VCYH01000001">
    <property type="protein sequence ID" value="MDN7023749.1"/>
    <property type="molecule type" value="Genomic_DNA"/>
</dbReference>
<keyword evidence="3 4" id="KW-0413">Isomerase</keyword>
<dbReference type="RefSeq" id="WP_301662802.1">
    <property type="nucleotide sequence ID" value="NZ_VCYH01000001.1"/>
</dbReference>
<protein>
    <recommendedName>
        <fullName evidence="4 5">2,3-bisphosphoglycerate-dependent phosphoglycerate mutase</fullName>
        <shortName evidence="4">BPG-dependent PGAM</shortName>
        <shortName evidence="4">PGAM</shortName>
        <shortName evidence="4">Phosphoglyceromutase</shortName>
        <shortName evidence="4">dPGM</shortName>
        <ecNumber evidence="4 5">5.4.2.11</ecNumber>
    </recommendedName>
</protein>
<keyword evidence="7" id="KW-1185">Reference proteome</keyword>
<evidence type="ECO:0000256" key="4">
    <source>
        <dbReference type="HAMAP-Rule" id="MF_01039"/>
    </source>
</evidence>
<dbReference type="CDD" id="cd07067">
    <property type="entry name" value="HP_PGM_like"/>
    <property type="match status" value="1"/>
</dbReference>
<comment type="caution">
    <text evidence="6">The sequence shown here is derived from an EMBL/GenBank/DDBJ whole genome shotgun (WGS) entry which is preliminary data.</text>
</comment>
<evidence type="ECO:0000256" key="3">
    <source>
        <dbReference type="ARBA" id="ARBA00023235"/>
    </source>
</evidence>
<comment type="catalytic activity">
    <reaction evidence="4 5">
        <text>(2R)-2-phosphoglycerate = (2R)-3-phosphoglycerate</text>
        <dbReference type="Rhea" id="RHEA:15901"/>
        <dbReference type="ChEBI" id="CHEBI:58272"/>
        <dbReference type="ChEBI" id="CHEBI:58289"/>
        <dbReference type="EC" id="5.4.2.11"/>
    </reaction>
</comment>
<name>A0ABT8M773_9EURY</name>
<dbReference type="EC" id="5.4.2.11" evidence="4 5"/>
<dbReference type="GO" id="GO:0004619">
    <property type="term" value="F:phosphoglycerate mutase activity"/>
    <property type="evidence" value="ECO:0007669"/>
    <property type="project" value="UniProtKB-EC"/>
</dbReference>
<reference evidence="6" key="1">
    <citation type="submission" date="2019-05" db="EMBL/GenBank/DDBJ databases">
        <title>Methanoculleus sp. FWC-SCC1, a methanogenic archaeon isolated from deep marine cold seep.</title>
        <authorList>
            <person name="Chen Y.-W."/>
            <person name="Chen S.-C."/>
            <person name="Teng N.-H."/>
            <person name="Lai M.-C."/>
        </authorList>
    </citation>
    <scope>NUCLEOTIDE SEQUENCE</scope>
    <source>
        <strain evidence="6">FWC-SCC1</strain>
    </source>
</reference>
<sequence length="253" mass="28759">MAQVILLRHGESLWNREGIFTGWTDVDLSEQGIAEAQHAAALLRDGGYTFDLAYTSVLKRAIRTLWIVMDDMDLMYVPVQRSWRLNEKSYGALQGLNKRETAEKYGEEQVHLWRRGYDVRPPPLPWDDPRHPRFDPRYADMQPGELPATESLQDTLDRTLPYWHEQIAGSLRDGKTVLISAHGNSLRALVKYLDDVPDETIAGLNIPTGYPLIYEMDDDLNAVRHFYLGDPDEIARAAQAVAKQAAPETKTGR</sequence>
<keyword evidence="4" id="KW-0312">Gluconeogenesis</keyword>
<evidence type="ECO:0000256" key="5">
    <source>
        <dbReference type="RuleBase" id="RU004512"/>
    </source>
</evidence>
<feature type="binding site" evidence="4">
    <location>
        <position position="60"/>
    </location>
    <ligand>
        <name>substrate</name>
    </ligand>
</feature>
<feature type="active site" description="Tele-phosphohistidine intermediate" evidence="4">
    <location>
        <position position="9"/>
    </location>
</feature>
<feature type="binding site" evidence="4">
    <location>
        <begin position="21"/>
        <end position="22"/>
    </location>
    <ligand>
        <name>substrate</name>
    </ligand>
</feature>
<feature type="binding site" evidence="4">
    <location>
        <begin position="87"/>
        <end position="90"/>
    </location>
    <ligand>
        <name>substrate</name>
    </ligand>
</feature>
<organism evidence="6 7">
    <name type="scientific">Methanoculleus frigidifontis</name>
    <dbReference type="NCBI Taxonomy" id="2584085"/>
    <lineage>
        <taxon>Archaea</taxon>
        <taxon>Methanobacteriati</taxon>
        <taxon>Methanobacteriota</taxon>
        <taxon>Stenosarchaea group</taxon>
        <taxon>Methanomicrobia</taxon>
        <taxon>Methanomicrobiales</taxon>
        <taxon>Methanomicrobiaceae</taxon>
        <taxon>Methanoculleus</taxon>
    </lineage>
</organism>
<dbReference type="Gene3D" id="3.40.50.1240">
    <property type="entry name" value="Phosphoglycerate mutase-like"/>
    <property type="match status" value="1"/>
</dbReference>
<dbReference type="NCBIfam" id="NF010713">
    <property type="entry name" value="PRK14115.1"/>
    <property type="match status" value="1"/>
</dbReference>
<gene>
    <name evidence="4 6" type="primary">gpmA</name>
    <name evidence="6" type="ORF">FGU65_02365</name>
</gene>
<keyword evidence="2 4" id="KW-0324">Glycolysis</keyword>
<evidence type="ECO:0000313" key="7">
    <source>
        <dbReference type="Proteomes" id="UP001168338"/>
    </source>
</evidence>
<feature type="binding site" evidence="4">
    <location>
        <position position="98"/>
    </location>
    <ligand>
        <name>substrate</name>
    </ligand>
</feature>
<evidence type="ECO:0000256" key="2">
    <source>
        <dbReference type="ARBA" id="ARBA00023152"/>
    </source>
</evidence>
<feature type="active site" description="Proton donor/acceptor" evidence="4">
    <location>
        <position position="87"/>
    </location>
</feature>
<dbReference type="InterPro" id="IPR005952">
    <property type="entry name" value="Phosphogly_mut1"/>
</dbReference>
<dbReference type="PIRSF" id="PIRSF000709">
    <property type="entry name" value="6PFK_2-Ptase"/>
    <property type="match status" value="1"/>
</dbReference>
<comment type="pathway">
    <text evidence="4 5">Carbohydrate degradation; glycolysis; pyruvate from D-glyceraldehyde 3-phosphate: step 3/5.</text>
</comment>
<dbReference type="InterPro" id="IPR001345">
    <property type="entry name" value="PG/BPGM_mutase_AS"/>
</dbReference>
<dbReference type="Proteomes" id="UP001168338">
    <property type="component" value="Unassembled WGS sequence"/>
</dbReference>
<dbReference type="SUPFAM" id="SSF53254">
    <property type="entry name" value="Phosphoglycerate mutase-like"/>
    <property type="match status" value="1"/>
</dbReference>
<feature type="site" description="Transition state stabilizer" evidence="4">
    <location>
        <position position="182"/>
    </location>
</feature>
<feature type="binding site" evidence="4">
    <location>
        <begin position="183"/>
        <end position="184"/>
    </location>
    <ligand>
        <name>substrate</name>
    </ligand>
</feature>
<comment type="function">
    <text evidence="4 5">Catalyzes the interconversion of 2-phosphoglycerate and 3-phosphoglycerate.</text>
</comment>
<dbReference type="InterPro" id="IPR029033">
    <property type="entry name" value="His_PPase_superfam"/>
</dbReference>
<dbReference type="PANTHER" id="PTHR11931">
    <property type="entry name" value="PHOSPHOGLYCERATE MUTASE"/>
    <property type="match status" value="1"/>
</dbReference>
<dbReference type="NCBIfam" id="TIGR01258">
    <property type="entry name" value="pgm_1"/>
    <property type="match status" value="1"/>
</dbReference>
<dbReference type="Pfam" id="PF00300">
    <property type="entry name" value="His_Phos_1"/>
    <property type="match status" value="2"/>
</dbReference>
<accession>A0ABT8M773</accession>
<feature type="binding site" evidence="4">
    <location>
        <begin position="114"/>
        <end position="115"/>
    </location>
    <ligand>
        <name>substrate</name>
    </ligand>
</feature>
<proteinExistence type="inferred from homology"/>
<dbReference type="SMART" id="SM00855">
    <property type="entry name" value="PGAM"/>
    <property type="match status" value="1"/>
</dbReference>